<accession>Q167C8</accession>
<dbReference type="KEGG" id="rde:RD1_2339"/>
<dbReference type="Proteomes" id="UP000007029">
    <property type="component" value="Chromosome"/>
</dbReference>
<sequence length="34" mass="3645">MPIVVAAQQELALRLVARSEGVSKVRTTGLQPLL</sequence>
<keyword evidence="2" id="KW-1185">Reference proteome</keyword>
<proteinExistence type="predicted"/>
<dbReference type="EMBL" id="CP000362">
    <property type="protein sequence ID" value="ABG31915.1"/>
    <property type="molecule type" value="Genomic_DNA"/>
</dbReference>
<reference evidence="1 2" key="1">
    <citation type="journal article" date="2007" name="J. Bacteriol.">
        <title>The complete genome sequence of Roseobacter denitrificans reveals a mixotrophic rather than photosynthetic metabolism.</title>
        <authorList>
            <person name="Swingley W.D."/>
            <person name="Sadekar S."/>
            <person name="Mastrian S.D."/>
            <person name="Matthies H.J."/>
            <person name="Hao J."/>
            <person name="Ramos H."/>
            <person name="Acharya C.R."/>
            <person name="Conrad A.L."/>
            <person name="Taylor H.L."/>
            <person name="Dejesa L.C."/>
            <person name="Shah M.K."/>
            <person name="O'huallachain M.E."/>
            <person name="Lince M.T."/>
            <person name="Blankenship R.E."/>
            <person name="Beatty J.T."/>
            <person name="Touchman J.W."/>
        </authorList>
    </citation>
    <scope>NUCLEOTIDE SEQUENCE [LARGE SCALE GENOMIC DNA]</scope>
    <source>
        <strain evidence="2">ATCC 33942 / OCh 114</strain>
    </source>
</reference>
<name>Q167C8_ROSDO</name>
<dbReference type="STRING" id="375451.RD1_2339"/>
<dbReference type="AlphaFoldDB" id="Q167C8"/>
<protein>
    <submittedName>
        <fullName evidence="1">Uncharacterized protein</fullName>
    </submittedName>
</protein>
<organism evidence="1 2">
    <name type="scientific">Roseobacter denitrificans (strain ATCC 33942 / OCh 114)</name>
    <name type="common">Erythrobacter sp. (strain OCh 114)</name>
    <name type="synonym">Roseobacter denitrificans</name>
    <dbReference type="NCBI Taxonomy" id="375451"/>
    <lineage>
        <taxon>Bacteria</taxon>
        <taxon>Pseudomonadati</taxon>
        <taxon>Pseudomonadota</taxon>
        <taxon>Alphaproteobacteria</taxon>
        <taxon>Rhodobacterales</taxon>
        <taxon>Roseobacteraceae</taxon>
        <taxon>Roseobacter</taxon>
    </lineage>
</organism>
<evidence type="ECO:0000313" key="1">
    <source>
        <dbReference type="EMBL" id="ABG31915.1"/>
    </source>
</evidence>
<gene>
    <name evidence="1" type="ordered locus">RD1_2339</name>
</gene>
<dbReference type="HOGENOM" id="CLU_3375682_0_0_5"/>
<evidence type="ECO:0000313" key="2">
    <source>
        <dbReference type="Proteomes" id="UP000007029"/>
    </source>
</evidence>